<comment type="caution">
    <text evidence="2">The sequence shown here is derived from an EMBL/GenBank/DDBJ whole genome shotgun (WGS) entry which is preliminary data.</text>
</comment>
<proteinExistence type="predicted"/>
<evidence type="ECO:0000313" key="2">
    <source>
        <dbReference type="EMBL" id="MBN0989401.1"/>
    </source>
</evidence>
<keyword evidence="3" id="KW-1185">Reference proteome</keyword>
<accession>A0ABS2WCG4</accession>
<name>A0ABS2WCG4_9GAMM</name>
<protein>
    <submittedName>
        <fullName evidence="2">Uncharacterized protein</fullName>
    </submittedName>
</protein>
<sequence length="101" mass="11343">MNYVSNNCSTLHSHTTPISFYHLLNLLSLSDKRTATDQETDDYNFYSLPQYKLANTDKTGSIIAVIKTNSLSAIGDPGFHDRSNHSPPEYFGYPGVVNERK</sequence>
<reference evidence="2 3" key="1">
    <citation type="submission" date="2021-02" db="EMBL/GenBank/DDBJ databases">
        <title>A novel species of genus Amphritea isolated from a fishpond in China.</title>
        <authorList>
            <person name="Lu H."/>
        </authorList>
    </citation>
    <scope>NUCLEOTIDE SEQUENCE [LARGE SCALE GENOMIC DNA]</scope>
    <source>
        <strain evidence="2 3">RP18W</strain>
    </source>
</reference>
<dbReference type="RefSeq" id="WP_205211842.1">
    <property type="nucleotide sequence ID" value="NZ_JAFFZO010000035.1"/>
</dbReference>
<evidence type="ECO:0000313" key="3">
    <source>
        <dbReference type="Proteomes" id="UP000760472"/>
    </source>
</evidence>
<organism evidence="2 3">
    <name type="scientific">Amphritea pacifica</name>
    <dbReference type="NCBI Taxonomy" id="2811233"/>
    <lineage>
        <taxon>Bacteria</taxon>
        <taxon>Pseudomonadati</taxon>
        <taxon>Pseudomonadota</taxon>
        <taxon>Gammaproteobacteria</taxon>
        <taxon>Oceanospirillales</taxon>
        <taxon>Oceanospirillaceae</taxon>
        <taxon>Amphritea</taxon>
    </lineage>
</organism>
<gene>
    <name evidence="2" type="ORF">JW498_18705</name>
</gene>
<dbReference type="EMBL" id="JAFFZP010000039">
    <property type="protein sequence ID" value="MBN0989401.1"/>
    <property type="molecule type" value="Genomic_DNA"/>
</dbReference>
<feature type="region of interest" description="Disordered" evidence="1">
    <location>
        <begin position="77"/>
        <end position="101"/>
    </location>
</feature>
<evidence type="ECO:0000256" key="1">
    <source>
        <dbReference type="SAM" id="MobiDB-lite"/>
    </source>
</evidence>
<dbReference type="Proteomes" id="UP000760472">
    <property type="component" value="Unassembled WGS sequence"/>
</dbReference>